<reference evidence="1" key="1">
    <citation type="submission" date="2021-01" db="EMBL/GenBank/DDBJ databases">
        <title>Modified the classification status of verrucomicrobia.</title>
        <authorList>
            <person name="Feng X."/>
        </authorList>
    </citation>
    <scope>NUCLEOTIDE SEQUENCE</scope>
    <source>
        <strain evidence="1">KCTC 22041</strain>
    </source>
</reference>
<dbReference type="RefSeq" id="WP_200272858.1">
    <property type="nucleotide sequence ID" value="NZ_JAENIJ010000033.1"/>
</dbReference>
<sequence length="391" mass="42945">MALPLAAGLLSFFISWQVTKRDTSAIEKSPKLRVPIRRQGSHVLGSARSAGSLYQWQEQVEGSSVTELSDLARQLISSSHRNDLAMWQTLLAAWSEQDGQGMIDFIEKDVPISQRETLLEIGWFAWGAAEPDAAFVLGKTLSGPREQQFLMGVAAVDARKAAEFLSQMPNSQMSRYYISRQIVQGAPDLVDGMLQSAIYDGGRVGFQSEWVKQLAATDPAKAVEYADNMGIIFQDNIRIAIDEIAKKDPAAALEQIQMMPSNRSKALSSVTLAKDWVRVDRDKALSWIRGSLTGPVQHYALVEAAEATGTTDPEGALGLVLEAGLEPVADFYDVRGSSIMMSESSALPDAGKTAAYLFQRLAQTDPEGAERYLQDHIPSELQEKFRSYLQP</sequence>
<evidence type="ECO:0000313" key="2">
    <source>
        <dbReference type="Proteomes" id="UP000603141"/>
    </source>
</evidence>
<proteinExistence type="predicted"/>
<dbReference type="Proteomes" id="UP000603141">
    <property type="component" value="Unassembled WGS sequence"/>
</dbReference>
<dbReference type="AlphaFoldDB" id="A0A934VS93"/>
<dbReference type="EMBL" id="JAENIJ010000033">
    <property type="protein sequence ID" value="MBK1884046.1"/>
    <property type="molecule type" value="Genomic_DNA"/>
</dbReference>
<gene>
    <name evidence="1" type="ORF">JIN85_16625</name>
</gene>
<evidence type="ECO:0000313" key="1">
    <source>
        <dbReference type="EMBL" id="MBK1884046.1"/>
    </source>
</evidence>
<keyword evidence="2" id="KW-1185">Reference proteome</keyword>
<accession>A0A934VS93</accession>
<name>A0A934VS93_9BACT</name>
<comment type="caution">
    <text evidence="1">The sequence shown here is derived from an EMBL/GenBank/DDBJ whole genome shotgun (WGS) entry which is preliminary data.</text>
</comment>
<organism evidence="1 2">
    <name type="scientific">Luteolibacter pohnpeiensis</name>
    <dbReference type="NCBI Taxonomy" id="454153"/>
    <lineage>
        <taxon>Bacteria</taxon>
        <taxon>Pseudomonadati</taxon>
        <taxon>Verrucomicrobiota</taxon>
        <taxon>Verrucomicrobiia</taxon>
        <taxon>Verrucomicrobiales</taxon>
        <taxon>Verrucomicrobiaceae</taxon>
        <taxon>Luteolibacter</taxon>
    </lineage>
</organism>
<protein>
    <submittedName>
        <fullName evidence="1">Uncharacterized protein</fullName>
    </submittedName>
</protein>